<dbReference type="Proteomes" id="UP001419268">
    <property type="component" value="Unassembled WGS sequence"/>
</dbReference>
<comment type="caution">
    <text evidence="2">The sequence shown here is derived from an EMBL/GenBank/DDBJ whole genome shotgun (WGS) entry which is preliminary data.</text>
</comment>
<evidence type="ECO:0000256" key="1">
    <source>
        <dbReference type="SAM" id="MobiDB-lite"/>
    </source>
</evidence>
<feature type="region of interest" description="Disordered" evidence="1">
    <location>
        <begin position="1"/>
        <end position="21"/>
    </location>
</feature>
<keyword evidence="3" id="KW-1185">Reference proteome</keyword>
<organism evidence="2 3">
    <name type="scientific">Stephania cephalantha</name>
    <dbReference type="NCBI Taxonomy" id="152367"/>
    <lineage>
        <taxon>Eukaryota</taxon>
        <taxon>Viridiplantae</taxon>
        <taxon>Streptophyta</taxon>
        <taxon>Embryophyta</taxon>
        <taxon>Tracheophyta</taxon>
        <taxon>Spermatophyta</taxon>
        <taxon>Magnoliopsida</taxon>
        <taxon>Ranunculales</taxon>
        <taxon>Menispermaceae</taxon>
        <taxon>Menispermoideae</taxon>
        <taxon>Cissampelideae</taxon>
        <taxon>Stephania</taxon>
    </lineage>
</organism>
<protein>
    <submittedName>
        <fullName evidence="2">Uncharacterized protein</fullName>
    </submittedName>
</protein>
<gene>
    <name evidence="2" type="ORF">Scep_007616</name>
</gene>
<sequence length="49" mass="5530">MTSNDTSTPLSRLPNDSIEQEPKLETKLQQQWMHSSIEDKVEVAMAVEG</sequence>
<reference evidence="2 3" key="1">
    <citation type="submission" date="2024-01" db="EMBL/GenBank/DDBJ databases">
        <title>Genome assemblies of Stephania.</title>
        <authorList>
            <person name="Yang L."/>
        </authorList>
    </citation>
    <scope>NUCLEOTIDE SEQUENCE [LARGE SCALE GENOMIC DNA]</scope>
    <source>
        <strain evidence="2">JXDWG</strain>
        <tissue evidence="2">Leaf</tissue>
    </source>
</reference>
<evidence type="ECO:0000313" key="2">
    <source>
        <dbReference type="EMBL" id="KAK9148859.1"/>
    </source>
</evidence>
<dbReference type="AlphaFoldDB" id="A0AAP0KBX7"/>
<name>A0AAP0KBX7_9MAGN</name>
<feature type="compositionally biased region" description="Polar residues" evidence="1">
    <location>
        <begin position="1"/>
        <end position="10"/>
    </location>
</feature>
<dbReference type="EMBL" id="JBBNAG010000003">
    <property type="protein sequence ID" value="KAK9148859.1"/>
    <property type="molecule type" value="Genomic_DNA"/>
</dbReference>
<proteinExistence type="predicted"/>
<accession>A0AAP0KBX7</accession>
<evidence type="ECO:0000313" key="3">
    <source>
        <dbReference type="Proteomes" id="UP001419268"/>
    </source>
</evidence>